<gene>
    <name evidence="1" type="ORF">FA95DRAFT_1679301</name>
</gene>
<evidence type="ECO:0000313" key="2">
    <source>
        <dbReference type="Proteomes" id="UP000814033"/>
    </source>
</evidence>
<comment type="caution">
    <text evidence="1">The sequence shown here is derived from an EMBL/GenBank/DDBJ whole genome shotgun (WGS) entry which is preliminary data.</text>
</comment>
<evidence type="ECO:0000313" key="1">
    <source>
        <dbReference type="EMBL" id="KAI0047161.1"/>
    </source>
</evidence>
<dbReference type="EMBL" id="MU275910">
    <property type="protein sequence ID" value="KAI0047161.1"/>
    <property type="molecule type" value="Genomic_DNA"/>
</dbReference>
<proteinExistence type="predicted"/>
<sequence>MSIVLHHTDFEQKSVEYIISPTSWEKPRTNAEGWDAFANSYWNNTAAPLDPNTMLEVEAVAIADRFLPRTRGKLLIREEMVRAYERIAEALPTSDRGAVLCGQPGIGKSASILYFVARQLIEHRIVMVLLEVELFLFTGQGVLVPRRHRHEVTVDDLPSLGELVSDRGMSKDPYWLIVDVDDDSPPPPSALVNSSLLSPVYMAESPYARHFRGMQKARGAHILYMNPWTEKELLIGLGLQTFYAIASPPRQARYKELLPEFIRKFGHAARDVFLAMKGEDEERHIEEVLNSLTSLRHLRVLCGQASTNLTILSHKLVMIRRRDRKKPSVIRDDDAIATIKSAFIEILVYKWAREVTLYNATNFLDLLSGISEPSTLAGRIFEATALRTIAGETSERTAPLMKMEREAQRRAWFFHKPAGATRALIVQYAEEDEDDLEEDEAEELEGDLDMDLRSGPGRNDESAAPGTSYRPRVDSDDVSPPNKTSLPPILTPQASAGPTMNIFGGVMTFPNLAGRIVFYKNLDRVNVYSGKLHAPHSIRNSLFDAFFVDHHSPTTTLWICQMAMAKTHEGARSGYGLIARLRDKLRSKFGNVEVKYLLVVPNDSSIEWRWHLPVGWAKSGVRGDVYCVRLPGRAYGEMGQVLSA</sequence>
<organism evidence="1 2">
    <name type="scientific">Auriscalpium vulgare</name>
    <dbReference type="NCBI Taxonomy" id="40419"/>
    <lineage>
        <taxon>Eukaryota</taxon>
        <taxon>Fungi</taxon>
        <taxon>Dikarya</taxon>
        <taxon>Basidiomycota</taxon>
        <taxon>Agaricomycotina</taxon>
        <taxon>Agaricomycetes</taxon>
        <taxon>Russulales</taxon>
        <taxon>Auriscalpiaceae</taxon>
        <taxon>Auriscalpium</taxon>
    </lineage>
</organism>
<accession>A0ACB8RU87</accession>
<name>A0ACB8RU87_9AGAM</name>
<reference evidence="1" key="2">
    <citation type="journal article" date="2022" name="New Phytol.">
        <title>Evolutionary transition to the ectomycorrhizal habit in the genomes of a hyperdiverse lineage of mushroom-forming fungi.</title>
        <authorList>
            <person name="Looney B."/>
            <person name="Miyauchi S."/>
            <person name="Morin E."/>
            <person name="Drula E."/>
            <person name="Courty P.E."/>
            <person name="Kohler A."/>
            <person name="Kuo A."/>
            <person name="LaButti K."/>
            <person name="Pangilinan J."/>
            <person name="Lipzen A."/>
            <person name="Riley R."/>
            <person name="Andreopoulos W."/>
            <person name="He G."/>
            <person name="Johnson J."/>
            <person name="Nolan M."/>
            <person name="Tritt A."/>
            <person name="Barry K.W."/>
            <person name="Grigoriev I.V."/>
            <person name="Nagy L.G."/>
            <person name="Hibbett D."/>
            <person name="Henrissat B."/>
            <person name="Matheny P.B."/>
            <person name="Labbe J."/>
            <person name="Martin F.M."/>
        </authorList>
    </citation>
    <scope>NUCLEOTIDE SEQUENCE</scope>
    <source>
        <strain evidence="1">FP105234-sp</strain>
    </source>
</reference>
<protein>
    <submittedName>
        <fullName evidence="1">Uncharacterized protein</fullName>
    </submittedName>
</protein>
<keyword evidence="2" id="KW-1185">Reference proteome</keyword>
<reference evidence="1" key="1">
    <citation type="submission" date="2021-02" db="EMBL/GenBank/DDBJ databases">
        <authorList>
            <consortium name="DOE Joint Genome Institute"/>
            <person name="Ahrendt S."/>
            <person name="Looney B.P."/>
            <person name="Miyauchi S."/>
            <person name="Morin E."/>
            <person name="Drula E."/>
            <person name="Courty P.E."/>
            <person name="Chicoki N."/>
            <person name="Fauchery L."/>
            <person name="Kohler A."/>
            <person name="Kuo A."/>
            <person name="Labutti K."/>
            <person name="Pangilinan J."/>
            <person name="Lipzen A."/>
            <person name="Riley R."/>
            <person name="Andreopoulos W."/>
            <person name="He G."/>
            <person name="Johnson J."/>
            <person name="Barry K.W."/>
            <person name="Grigoriev I.V."/>
            <person name="Nagy L."/>
            <person name="Hibbett D."/>
            <person name="Henrissat B."/>
            <person name="Matheny P.B."/>
            <person name="Labbe J."/>
            <person name="Martin F."/>
        </authorList>
    </citation>
    <scope>NUCLEOTIDE SEQUENCE</scope>
    <source>
        <strain evidence="1">FP105234-sp</strain>
    </source>
</reference>
<dbReference type="Proteomes" id="UP000814033">
    <property type="component" value="Unassembled WGS sequence"/>
</dbReference>